<dbReference type="EMBL" id="REGN01000891">
    <property type="protein sequence ID" value="RNA38286.1"/>
    <property type="molecule type" value="Genomic_DNA"/>
</dbReference>
<name>A0A3M7SRC7_BRAPC</name>
<accession>A0A3M7SRC7</accession>
<reference evidence="7 8" key="1">
    <citation type="journal article" date="2018" name="Sci. Rep.">
        <title>Genomic signatures of local adaptation to the degree of environmental predictability in rotifers.</title>
        <authorList>
            <person name="Franch-Gras L."/>
            <person name="Hahn C."/>
            <person name="Garcia-Roger E.M."/>
            <person name="Carmona M.J."/>
            <person name="Serra M."/>
            <person name="Gomez A."/>
        </authorList>
    </citation>
    <scope>NUCLEOTIDE SEQUENCE [LARGE SCALE GENOMIC DNA]</scope>
    <source>
        <strain evidence="7">HYR1</strain>
    </source>
</reference>
<keyword evidence="2" id="KW-0689">Ribosomal protein</keyword>
<evidence type="ECO:0000313" key="8">
    <source>
        <dbReference type="Proteomes" id="UP000276133"/>
    </source>
</evidence>
<evidence type="ECO:0000256" key="2">
    <source>
        <dbReference type="ARBA" id="ARBA00022980"/>
    </source>
</evidence>
<dbReference type="InterPro" id="IPR029004">
    <property type="entry name" value="Ribosomal_eL28/Mak16"/>
</dbReference>
<feature type="domain" description="Ribosomal eL28/Mak16" evidence="6">
    <location>
        <begin position="5"/>
        <end position="122"/>
    </location>
</feature>
<organism evidence="7 8">
    <name type="scientific">Brachionus plicatilis</name>
    <name type="common">Marine rotifer</name>
    <name type="synonym">Brachionus muelleri</name>
    <dbReference type="NCBI Taxonomy" id="10195"/>
    <lineage>
        <taxon>Eukaryota</taxon>
        <taxon>Metazoa</taxon>
        <taxon>Spiralia</taxon>
        <taxon>Gnathifera</taxon>
        <taxon>Rotifera</taxon>
        <taxon>Eurotatoria</taxon>
        <taxon>Monogononta</taxon>
        <taxon>Pseudotrocha</taxon>
        <taxon>Ploima</taxon>
        <taxon>Brachionidae</taxon>
        <taxon>Brachionus</taxon>
    </lineage>
</organism>
<dbReference type="GO" id="GO:0006412">
    <property type="term" value="P:translation"/>
    <property type="evidence" value="ECO:0007669"/>
    <property type="project" value="InterPro"/>
</dbReference>
<evidence type="ECO:0000256" key="4">
    <source>
        <dbReference type="ARBA" id="ARBA00035223"/>
    </source>
</evidence>
<protein>
    <recommendedName>
        <fullName evidence="4">Large ribosomal subunit protein eL28</fullName>
    </recommendedName>
    <alternativeName>
        <fullName evidence="5">60S ribosomal protein L28</fullName>
    </alternativeName>
</protein>
<dbReference type="Pfam" id="PF01778">
    <property type="entry name" value="Ribosomal_L28e"/>
    <property type="match status" value="1"/>
</dbReference>
<evidence type="ECO:0000259" key="6">
    <source>
        <dbReference type="Pfam" id="PF01778"/>
    </source>
</evidence>
<dbReference type="AlphaFoldDB" id="A0A3M7SRC7"/>
<comment type="similarity">
    <text evidence="1">Belongs to the eukaryotic ribosomal protein eL28 family.</text>
</comment>
<keyword evidence="3" id="KW-0687">Ribonucleoprotein</keyword>
<dbReference type="GO" id="GO:0003735">
    <property type="term" value="F:structural constituent of ribosome"/>
    <property type="evidence" value="ECO:0007669"/>
    <property type="project" value="InterPro"/>
</dbReference>
<sequence>MSSHLQWMLVRNNSAFLLKGAHGQTFTTEPNNLKGKNSFRFSGLVQEKAVGVAASQEGDGVVLTTLKTSFRNKPAKNVNTVNFKTSSGPRRVLNKIRNTLRKTKYRKDLKMTALRRASALMRAQRTKAAPAAKPAKKE</sequence>
<evidence type="ECO:0000256" key="5">
    <source>
        <dbReference type="ARBA" id="ARBA00035330"/>
    </source>
</evidence>
<dbReference type="OrthoDB" id="338850at2759"/>
<dbReference type="InterPro" id="IPR002672">
    <property type="entry name" value="Ribosomal_eL28"/>
</dbReference>
<comment type="caution">
    <text evidence="7">The sequence shown here is derived from an EMBL/GenBank/DDBJ whole genome shotgun (WGS) entry which is preliminary data.</text>
</comment>
<evidence type="ECO:0000256" key="1">
    <source>
        <dbReference type="ARBA" id="ARBA00007926"/>
    </source>
</evidence>
<gene>
    <name evidence="7" type="ORF">BpHYR1_041551</name>
</gene>
<evidence type="ECO:0000313" key="7">
    <source>
        <dbReference type="EMBL" id="RNA38286.1"/>
    </source>
</evidence>
<keyword evidence="8" id="KW-1185">Reference proteome</keyword>
<proteinExistence type="inferred from homology"/>
<dbReference type="PANTHER" id="PTHR10544">
    <property type="entry name" value="60S RIBOSOMAL PROTEIN L28"/>
    <property type="match status" value="1"/>
</dbReference>
<dbReference type="Gene3D" id="3.30.390.110">
    <property type="match status" value="1"/>
</dbReference>
<dbReference type="Proteomes" id="UP000276133">
    <property type="component" value="Unassembled WGS sequence"/>
</dbReference>
<dbReference type="STRING" id="10195.A0A3M7SRC7"/>
<dbReference type="GO" id="GO:1990904">
    <property type="term" value="C:ribonucleoprotein complex"/>
    <property type="evidence" value="ECO:0007669"/>
    <property type="project" value="UniProtKB-KW"/>
</dbReference>
<dbReference type="FunFam" id="3.30.390.110:FF:000002">
    <property type="entry name" value="60S ribosomal protein L28"/>
    <property type="match status" value="1"/>
</dbReference>
<dbReference type="GO" id="GO:0005840">
    <property type="term" value="C:ribosome"/>
    <property type="evidence" value="ECO:0007669"/>
    <property type="project" value="UniProtKB-KW"/>
</dbReference>
<evidence type="ECO:0000256" key="3">
    <source>
        <dbReference type="ARBA" id="ARBA00023274"/>
    </source>
</evidence>